<dbReference type="InterPro" id="IPR001623">
    <property type="entry name" value="DnaJ_domain"/>
</dbReference>
<feature type="compositionally biased region" description="Acidic residues" evidence="9">
    <location>
        <begin position="627"/>
        <end position="643"/>
    </location>
</feature>
<feature type="transmembrane region" description="Helical" evidence="10">
    <location>
        <begin position="70"/>
        <end position="93"/>
    </location>
</feature>
<accession>A0A7S1G1I9</accession>
<evidence type="ECO:0000256" key="10">
    <source>
        <dbReference type="SAM" id="Phobius"/>
    </source>
</evidence>
<evidence type="ECO:0000256" key="3">
    <source>
        <dbReference type="ARBA" id="ARBA00022692"/>
    </source>
</evidence>
<dbReference type="SMART" id="SM00973">
    <property type="entry name" value="Sec63"/>
    <property type="match status" value="1"/>
</dbReference>
<dbReference type="Pfam" id="PF02889">
    <property type="entry name" value="Sec63"/>
    <property type="match status" value="1"/>
</dbReference>
<feature type="region of interest" description="Disordered" evidence="9">
    <location>
        <begin position="575"/>
        <end position="606"/>
    </location>
</feature>
<protein>
    <recommendedName>
        <fullName evidence="11">J domain-containing protein</fullName>
    </recommendedName>
</protein>
<keyword evidence="6 10" id="KW-1133">Transmembrane helix</keyword>
<evidence type="ECO:0000313" key="12">
    <source>
        <dbReference type="EMBL" id="CAD8901876.1"/>
    </source>
</evidence>
<keyword evidence="8" id="KW-0143">Chaperone</keyword>
<dbReference type="GO" id="GO:0006620">
    <property type="term" value="P:post-translational protein targeting to endoplasmic reticulum membrane"/>
    <property type="evidence" value="ECO:0007669"/>
    <property type="project" value="TreeGrafter"/>
</dbReference>
<name>A0A7S1G1I9_9STRA</name>
<dbReference type="InterPro" id="IPR004179">
    <property type="entry name" value="Sec63-dom"/>
</dbReference>
<keyword evidence="7 10" id="KW-0472">Membrane</keyword>
<evidence type="ECO:0000256" key="7">
    <source>
        <dbReference type="ARBA" id="ARBA00023136"/>
    </source>
</evidence>
<feature type="transmembrane region" description="Helical" evidence="10">
    <location>
        <begin position="197"/>
        <end position="218"/>
    </location>
</feature>
<dbReference type="PANTHER" id="PTHR24075:SF0">
    <property type="entry name" value="TRANSLOCATION PROTEIN SEC63 HOMOLOG"/>
    <property type="match status" value="1"/>
</dbReference>
<dbReference type="PROSITE" id="PS00636">
    <property type="entry name" value="DNAJ_1"/>
    <property type="match status" value="1"/>
</dbReference>
<dbReference type="EMBL" id="HBFR01039810">
    <property type="protein sequence ID" value="CAD8901876.1"/>
    <property type="molecule type" value="Transcribed_RNA"/>
</dbReference>
<feature type="domain" description="J" evidence="11">
    <location>
        <begin position="106"/>
        <end position="171"/>
    </location>
</feature>
<keyword evidence="5" id="KW-0653">Protein transport</keyword>
<sequence length="643" mass="72581">MLEYDNSAFYYFALSTLSFYLFPSYYVITKAFYRAIVGVSAESVGAVARTSTEKKKAEDITRSNRGFRNILTPMFLLNVAITLILTAVSVFMANEVMQDGVVHSFDPYTILGLDVGAEGKAIKKAFRTKSLEFHPDKNPDNPSAHAMFMMIAKAYEALTDPTAKENYEKYGNPDGKQSLEVSIGLPSFLLSPDNRNAILLVYLIVMVVVIPASVYFYYNNSSKFGEKMVMYDSYSWYHHSLSEHAHVKLLPEVFAGSAEFRQRNVPEAEEMEALKKLKLKLKGSMQKPKIDHRVLIKGNLLLHSHLLRETASLSNKLRDDLHFMLKNSSALIDAMINICTHQEWMQTCMNCIEFGQYITQGLWVRDSSLMQLPHFTEAEAKACSQGKGKAGNLAQYLKVPDDEKKGFRNLSDEQKKDVLKCCKIIPNIEVDYSVYVDDDEDDKIYEGDLVTLQVNITRHNLEEHQKAGLVHAPHFPFPKMEAWWVGLGTREGKIVSLNKVTDLSRVVQHKIKFVAPPPGEYEFDVYVKSNAYIGLDQKIKAKLTTLDPSTLPEYKIHPDDLELDNEPTLFEEMMNPNVEDDSDSEDESESEDEGGEAKGAAGAIRELTEAEKKKKALLEARRRAAGDDSDSDDSDVEEVYGEK</sequence>
<keyword evidence="3 10" id="KW-0812">Transmembrane</keyword>
<evidence type="ECO:0000256" key="9">
    <source>
        <dbReference type="SAM" id="MobiDB-lite"/>
    </source>
</evidence>
<evidence type="ECO:0000256" key="8">
    <source>
        <dbReference type="ARBA" id="ARBA00023186"/>
    </source>
</evidence>
<dbReference type="SUPFAM" id="SSF81296">
    <property type="entry name" value="E set domains"/>
    <property type="match status" value="1"/>
</dbReference>
<dbReference type="Gene3D" id="1.10.287.110">
    <property type="entry name" value="DnaJ domain"/>
    <property type="match status" value="1"/>
</dbReference>
<dbReference type="GO" id="GO:0008320">
    <property type="term" value="F:protein transmembrane transporter activity"/>
    <property type="evidence" value="ECO:0007669"/>
    <property type="project" value="TreeGrafter"/>
</dbReference>
<dbReference type="GO" id="GO:0006614">
    <property type="term" value="P:SRP-dependent cotranslational protein targeting to membrane"/>
    <property type="evidence" value="ECO:0007669"/>
    <property type="project" value="TreeGrafter"/>
</dbReference>
<evidence type="ECO:0000256" key="6">
    <source>
        <dbReference type="ARBA" id="ARBA00022989"/>
    </source>
</evidence>
<dbReference type="SMART" id="SM00271">
    <property type="entry name" value="DnaJ"/>
    <property type="match status" value="1"/>
</dbReference>
<dbReference type="PRINTS" id="PR00625">
    <property type="entry name" value="JDOMAIN"/>
</dbReference>
<dbReference type="InterPro" id="IPR035892">
    <property type="entry name" value="C2_domain_sf"/>
</dbReference>
<evidence type="ECO:0000256" key="5">
    <source>
        <dbReference type="ARBA" id="ARBA00022927"/>
    </source>
</evidence>
<dbReference type="AlphaFoldDB" id="A0A7S1G1I9"/>
<feature type="compositionally biased region" description="Acidic residues" evidence="9">
    <location>
        <begin position="578"/>
        <end position="594"/>
    </location>
</feature>
<dbReference type="GO" id="GO:0031207">
    <property type="term" value="C:Sec62/Sec63 complex"/>
    <property type="evidence" value="ECO:0007669"/>
    <property type="project" value="TreeGrafter"/>
</dbReference>
<organism evidence="12">
    <name type="scientific">Corethron hystrix</name>
    <dbReference type="NCBI Taxonomy" id="216773"/>
    <lineage>
        <taxon>Eukaryota</taxon>
        <taxon>Sar</taxon>
        <taxon>Stramenopiles</taxon>
        <taxon>Ochrophyta</taxon>
        <taxon>Bacillariophyta</taxon>
        <taxon>Coscinodiscophyceae</taxon>
        <taxon>Corethrophycidae</taxon>
        <taxon>Corethrales</taxon>
        <taxon>Corethraceae</taxon>
        <taxon>Corethron</taxon>
    </lineage>
</organism>
<proteinExistence type="predicted"/>
<dbReference type="PANTHER" id="PTHR24075">
    <property type="entry name" value="SEC63 DOMAIN-CONTAINING"/>
    <property type="match status" value="1"/>
</dbReference>
<dbReference type="SUPFAM" id="SSF158702">
    <property type="entry name" value="Sec63 N-terminal domain-like"/>
    <property type="match status" value="1"/>
</dbReference>
<keyword evidence="2" id="KW-0813">Transport</keyword>
<dbReference type="InterPro" id="IPR014756">
    <property type="entry name" value="Ig_E-set"/>
</dbReference>
<dbReference type="SUPFAM" id="SSF46565">
    <property type="entry name" value="Chaperone J-domain"/>
    <property type="match status" value="1"/>
</dbReference>
<evidence type="ECO:0000256" key="4">
    <source>
        <dbReference type="ARBA" id="ARBA00022824"/>
    </source>
</evidence>
<dbReference type="Gene3D" id="2.60.40.150">
    <property type="entry name" value="C2 domain"/>
    <property type="match status" value="1"/>
</dbReference>
<reference evidence="12" key="1">
    <citation type="submission" date="2021-01" db="EMBL/GenBank/DDBJ databases">
        <authorList>
            <person name="Corre E."/>
            <person name="Pelletier E."/>
            <person name="Niang G."/>
            <person name="Scheremetjew M."/>
            <person name="Finn R."/>
            <person name="Kale V."/>
            <person name="Holt S."/>
            <person name="Cochrane G."/>
            <person name="Meng A."/>
            <person name="Brown T."/>
            <person name="Cohen L."/>
        </authorList>
    </citation>
    <scope>NUCLEOTIDE SEQUENCE</scope>
    <source>
        <strain evidence="12">308</strain>
    </source>
</reference>
<gene>
    <name evidence="12" type="ORF">CHYS00102_LOCUS29095</name>
</gene>
<comment type="subcellular location">
    <subcellularLocation>
        <location evidence="1">Endoplasmic reticulum membrane</location>
        <topology evidence="1">Multi-pass membrane protein</topology>
    </subcellularLocation>
</comment>
<evidence type="ECO:0000256" key="1">
    <source>
        <dbReference type="ARBA" id="ARBA00004477"/>
    </source>
</evidence>
<feature type="transmembrane region" description="Helical" evidence="10">
    <location>
        <begin position="7"/>
        <end position="26"/>
    </location>
</feature>
<evidence type="ECO:0000256" key="2">
    <source>
        <dbReference type="ARBA" id="ARBA00022448"/>
    </source>
</evidence>
<dbReference type="Pfam" id="PF00226">
    <property type="entry name" value="DnaJ"/>
    <property type="match status" value="1"/>
</dbReference>
<dbReference type="PROSITE" id="PS50076">
    <property type="entry name" value="DNAJ_2"/>
    <property type="match status" value="1"/>
</dbReference>
<dbReference type="InterPro" id="IPR018253">
    <property type="entry name" value="DnaJ_domain_CS"/>
</dbReference>
<dbReference type="Gene3D" id="1.10.150.20">
    <property type="entry name" value="5' to 3' exonuclease, C-terminal subdomain"/>
    <property type="match status" value="1"/>
</dbReference>
<dbReference type="CDD" id="cd06257">
    <property type="entry name" value="DnaJ"/>
    <property type="match status" value="1"/>
</dbReference>
<evidence type="ECO:0000259" key="11">
    <source>
        <dbReference type="PROSITE" id="PS50076"/>
    </source>
</evidence>
<dbReference type="GO" id="GO:0003723">
    <property type="term" value="F:RNA binding"/>
    <property type="evidence" value="ECO:0007669"/>
    <property type="project" value="TreeGrafter"/>
</dbReference>
<dbReference type="InterPro" id="IPR036869">
    <property type="entry name" value="J_dom_sf"/>
</dbReference>
<dbReference type="Gene3D" id="1.10.3380.10">
    <property type="entry name" value="Sec63 N-terminal domain-like domain"/>
    <property type="match status" value="1"/>
</dbReference>
<feature type="region of interest" description="Disordered" evidence="9">
    <location>
        <begin position="619"/>
        <end position="643"/>
    </location>
</feature>
<keyword evidence="4" id="KW-0256">Endoplasmic reticulum</keyword>